<keyword evidence="3" id="KW-0645">Protease</keyword>
<dbReference type="OrthoDB" id="623at10239"/>
<keyword evidence="9" id="KW-0378">Hydrolase</keyword>
<feature type="region of interest" description="Disordered" evidence="15">
    <location>
        <begin position="601"/>
        <end position="675"/>
    </location>
</feature>
<dbReference type="InterPro" id="IPR043504">
    <property type="entry name" value="Peptidase_S1_PA_chymotrypsin"/>
</dbReference>
<dbReference type="GeneID" id="30090155"/>
<keyword evidence="12 16" id="KW-1133">Transmembrane helix</keyword>
<evidence type="ECO:0000256" key="14">
    <source>
        <dbReference type="ARBA" id="ARBA00048744"/>
    </source>
</evidence>
<dbReference type="Pfam" id="PF02123">
    <property type="entry name" value="RdRP_4"/>
    <property type="match status" value="1"/>
</dbReference>
<dbReference type="SUPFAM" id="SSF56672">
    <property type="entry name" value="DNA/RNA polymerases"/>
    <property type="match status" value="1"/>
</dbReference>
<evidence type="ECO:0000259" key="17">
    <source>
        <dbReference type="PROSITE" id="PS50507"/>
    </source>
</evidence>
<evidence type="ECO:0000259" key="18">
    <source>
        <dbReference type="PROSITE" id="PS51868"/>
    </source>
</evidence>
<evidence type="ECO:0000313" key="19">
    <source>
        <dbReference type="EMBL" id="BAV90574.1"/>
    </source>
</evidence>
<dbReference type="GO" id="GO:0003723">
    <property type="term" value="F:RNA binding"/>
    <property type="evidence" value="ECO:0007669"/>
    <property type="project" value="InterPro"/>
</dbReference>
<evidence type="ECO:0000256" key="2">
    <source>
        <dbReference type="ARBA" id="ARBA00022484"/>
    </source>
</evidence>
<feature type="transmembrane region" description="Helical" evidence="16">
    <location>
        <begin position="127"/>
        <end position="147"/>
    </location>
</feature>
<dbReference type="GO" id="GO:0075523">
    <property type="term" value="P:viral translational frameshifting"/>
    <property type="evidence" value="ECO:0007669"/>
    <property type="project" value="UniProtKB-KW"/>
</dbReference>
<dbReference type="KEGG" id="vg:30090155"/>
<dbReference type="InterPro" id="IPR001795">
    <property type="entry name" value="RNA-dir_pol_luteovirus"/>
</dbReference>
<evidence type="ECO:0000256" key="7">
    <source>
        <dbReference type="ARBA" id="ARBA00022741"/>
    </source>
</evidence>
<dbReference type="GO" id="GO:0039694">
    <property type="term" value="P:viral RNA genome replication"/>
    <property type="evidence" value="ECO:0007669"/>
    <property type="project" value="InterPro"/>
</dbReference>
<keyword evidence="10" id="KW-0720">Serine protease</keyword>
<dbReference type="Proteomes" id="UP000203779">
    <property type="component" value="Segment"/>
</dbReference>
<dbReference type="GO" id="GO:0003968">
    <property type="term" value="F:RNA-directed RNA polymerase activity"/>
    <property type="evidence" value="ECO:0007669"/>
    <property type="project" value="UniProtKB-KW"/>
</dbReference>
<feature type="domain" description="Peptidase S39" evidence="18">
    <location>
        <begin position="217"/>
        <end position="409"/>
    </location>
</feature>
<dbReference type="EMBL" id="LC192169">
    <property type="protein sequence ID" value="BAV90574.1"/>
    <property type="molecule type" value="Genomic_RNA"/>
</dbReference>
<reference evidence="19 20" key="1">
    <citation type="submission" date="2016-10" db="EMBL/GenBank/DDBJ databases">
        <title>The complete nucleotide sequence and genome organization of White clover mottle virus.</title>
        <authorList>
            <person name="Park C.Y."/>
            <person name="Min H.G."/>
            <person name="Oh J.H."/>
            <person name="Kim M.G."/>
            <person name="Lee S.H."/>
        </authorList>
    </citation>
    <scope>NUCLEOTIDE SEQUENCE [LARGE SCALE GENOMIC DNA]</scope>
    <source>
        <strain evidence="19 20">CD</strain>
    </source>
</reference>
<name>A0A1J1DTY0_9VIRU</name>
<dbReference type="GO" id="GO:0016020">
    <property type="term" value="C:membrane"/>
    <property type="evidence" value="ECO:0007669"/>
    <property type="project" value="UniProtKB-SubCell"/>
</dbReference>
<evidence type="ECO:0000256" key="10">
    <source>
        <dbReference type="ARBA" id="ARBA00022825"/>
    </source>
</evidence>
<keyword evidence="2 19" id="KW-0696">RNA-directed RNA polymerase</keyword>
<evidence type="ECO:0000256" key="12">
    <source>
        <dbReference type="ARBA" id="ARBA00022989"/>
    </source>
</evidence>
<dbReference type="SUPFAM" id="SSF50494">
    <property type="entry name" value="Trypsin-like serine proteases"/>
    <property type="match status" value="1"/>
</dbReference>
<keyword evidence="13 16" id="KW-0472">Membrane</keyword>
<evidence type="ECO:0000256" key="5">
    <source>
        <dbReference type="ARBA" id="ARBA00022692"/>
    </source>
</evidence>
<comment type="catalytic activity">
    <reaction evidence="14">
        <text>RNA(n) + a ribonucleoside 5'-triphosphate = RNA(n+1) + diphosphate</text>
        <dbReference type="Rhea" id="RHEA:21248"/>
        <dbReference type="Rhea" id="RHEA-COMP:14527"/>
        <dbReference type="Rhea" id="RHEA-COMP:17342"/>
        <dbReference type="ChEBI" id="CHEBI:33019"/>
        <dbReference type="ChEBI" id="CHEBI:61557"/>
        <dbReference type="ChEBI" id="CHEBI:140395"/>
        <dbReference type="EC" id="2.7.7.48"/>
    </reaction>
</comment>
<evidence type="ECO:0000256" key="6">
    <source>
        <dbReference type="ARBA" id="ARBA00022695"/>
    </source>
</evidence>
<evidence type="ECO:0000313" key="20">
    <source>
        <dbReference type="Proteomes" id="UP000203779"/>
    </source>
</evidence>
<dbReference type="RefSeq" id="YP_009315896.1">
    <property type="nucleotide sequence ID" value="NC_031747.1"/>
</dbReference>
<dbReference type="Pfam" id="PF02122">
    <property type="entry name" value="Peptidase_S39"/>
    <property type="match status" value="1"/>
</dbReference>
<dbReference type="PROSITE" id="PS51868">
    <property type="entry name" value="PEPTIDASE_S39"/>
    <property type="match status" value="1"/>
</dbReference>
<keyword evidence="6" id="KW-0548">Nucleotidyltransferase</keyword>
<evidence type="ECO:0000256" key="1">
    <source>
        <dbReference type="ARBA" id="ARBA00004141"/>
    </source>
</evidence>
<dbReference type="PRINTS" id="PR00914">
    <property type="entry name" value="LVIRUSRNAPOL"/>
</dbReference>
<feature type="compositionally biased region" description="Basic and acidic residues" evidence="15">
    <location>
        <begin position="621"/>
        <end position="645"/>
    </location>
</feature>
<keyword evidence="11" id="KW-0693">Viral RNA replication</keyword>
<feature type="transmembrane region" description="Helical" evidence="16">
    <location>
        <begin position="154"/>
        <end position="175"/>
    </location>
</feature>
<dbReference type="PROSITE" id="PS50507">
    <property type="entry name" value="RDRP_SSRNA_POS"/>
    <property type="match status" value="1"/>
</dbReference>
<evidence type="ECO:0000256" key="8">
    <source>
        <dbReference type="ARBA" id="ARBA00022758"/>
    </source>
</evidence>
<evidence type="ECO:0000256" key="3">
    <source>
        <dbReference type="ARBA" id="ARBA00022670"/>
    </source>
</evidence>
<dbReference type="GO" id="GO:0004252">
    <property type="term" value="F:serine-type endopeptidase activity"/>
    <property type="evidence" value="ECO:0007669"/>
    <property type="project" value="InterPro"/>
</dbReference>
<keyword evidence="4" id="KW-0808">Transferase</keyword>
<dbReference type="InterPro" id="IPR000382">
    <property type="entry name" value="Peptidase_S39B_luteovirus"/>
</dbReference>
<evidence type="ECO:0000256" key="15">
    <source>
        <dbReference type="SAM" id="MobiDB-lite"/>
    </source>
</evidence>
<feature type="domain" description="RdRp catalytic" evidence="17">
    <location>
        <begin position="976"/>
        <end position="1091"/>
    </location>
</feature>
<dbReference type="GO" id="GO:0006508">
    <property type="term" value="P:proteolysis"/>
    <property type="evidence" value="ECO:0007669"/>
    <property type="project" value="UniProtKB-KW"/>
</dbReference>
<keyword evidence="8" id="KW-0688">Ribosomal frameshifting</keyword>
<evidence type="ECO:0000256" key="4">
    <source>
        <dbReference type="ARBA" id="ARBA00022679"/>
    </source>
</evidence>
<dbReference type="GO" id="GO:0006351">
    <property type="term" value="P:DNA-templated transcription"/>
    <property type="evidence" value="ECO:0007669"/>
    <property type="project" value="InterPro"/>
</dbReference>
<dbReference type="GO" id="GO:0000166">
    <property type="term" value="F:nucleotide binding"/>
    <property type="evidence" value="ECO:0007669"/>
    <property type="project" value="UniProtKB-KW"/>
</dbReference>
<dbReference type="InterPro" id="IPR043502">
    <property type="entry name" value="DNA/RNA_pol_sf"/>
</dbReference>
<keyword evidence="7" id="KW-0547">Nucleotide-binding</keyword>
<dbReference type="InterPro" id="IPR009003">
    <property type="entry name" value="Peptidase_S1_PA"/>
</dbReference>
<dbReference type="Gene3D" id="2.40.10.10">
    <property type="entry name" value="Trypsin-like serine proteases"/>
    <property type="match status" value="2"/>
</dbReference>
<organism evidence="19 20">
    <name type="scientific">White clover mottle virus</name>
    <dbReference type="NCBI Taxonomy" id="1913024"/>
    <lineage>
        <taxon>Viruses</taxon>
        <taxon>Riboviria</taxon>
        <taxon>Orthornavirae</taxon>
        <taxon>Pisuviricota</taxon>
        <taxon>Pisoniviricetes</taxon>
        <taxon>Sobelivirales</taxon>
        <taxon>Solemoviridae</taxon>
        <taxon>Polerovirus</taxon>
        <taxon>Polerovirus WCMV</taxon>
    </lineage>
</organism>
<dbReference type="InterPro" id="IPR007094">
    <property type="entry name" value="RNA-dir_pol_PSvirus"/>
</dbReference>
<proteinExistence type="predicted"/>
<comment type="subcellular location">
    <subcellularLocation>
        <location evidence="1">Membrane</location>
        <topology evidence="1">Multi-pass membrane protein</topology>
    </subcellularLocation>
</comment>
<protein>
    <submittedName>
        <fullName evidence="19">RNA-dependent RNA polymerase</fullName>
    </submittedName>
</protein>
<evidence type="ECO:0000256" key="9">
    <source>
        <dbReference type="ARBA" id="ARBA00022801"/>
    </source>
</evidence>
<feature type="compositionally biased region" description="Basic residues" evidence="15">
    <location>
        <begin position="602"/>
        <end position="620"/>
    </location>
</feature>
<evidence type="ECO:0000256" key="13">
    <source>
        <dbReference type="ARBA" id="ARBA00023136"/>
    </source>
</evidence>
<feature type="compositionally biased region" description="Basic and acidic residues" evidence="15">
    <location>
        <begin position="656"/>
        <end position="669"/>
    </location>
</feature>
<keyword evidence="20" id="KW-1185">Reference proteome</keyword>
<accession>A0A1J1DTY0</accession>
<sequence>MAPKIALLIALFLSAPFLLGGFNFRDGKLVIPSSSRNRHRYELFRELLARENFAFSPPLKMERLNYTPPIQIPVTEQTYIDLLTALWQKAYLDIQKYLGTALHSSKHSLAHILEKSSEVFSSCVQSFLWAIVLVWTYALWVFCYWTVEVIITNTMLIIAVGLLMFCTVFMVKALHWLFGDFFNWTVVPVFRCLVYLWKLRSLKVLAGKTQMMKEKMTKGFGSYDMMMSPPKSSVLEVLHDDEQHCGYASCILLADGTVGLLTSQHVAEDAYWIKSHKTGNKIKFSEFKPLIKSQKGDITILVGPPNWQGLLGCSAVLYVTMKNLSVSDARIYYRKEGDWYSGVAKLMGPNLYNFVDVLSNTEPGYSGTPYFNGNKIVGVHTGGASNTNCNVMAAIPHIEGLTASKYIYETTAPKGKIFDFDDELWNELMEDFSVAESQYLYNKIKNVEPECSMNLTMRGDQHTEQYRVNDAFSPECTINMKLRDPNNGREARIRSPEEHKGCFPDRAWVDCNHDLSKEEIEKFLSHNLGIDAVIIPRHKQFLCKDCDVDLRESLGDWLSTKIKPPVQSEDWSGAEFHDAPTELKTTKEEWLDEISFETSKKANFKRGARHRPRKNRRRLHPKEQERRWRHCPESDRSSRRQDECKPTGGESSGSGIKEDIHPSSEETKAQRKAWRREQANSFNHFFSSQYNWEIPAASKEIPGFEACGKIPKYYHPKQKQQGEWGEKIVTQHPEMGEKIKGFGWPEFGKEAELKSLQLQAARWLKRAESAKIPSAEEREHVIQKTVEAYKNVKSNCPAVTRLNELSWDQFQKSFQPAVHSLELDAGIGVPYIAYGLPTHRGWVENHERQLLPILAQLTYDRLQKMSKVNFENLKAEELVQRGLCDPIRVFVKGEPHKQSKLDEGRYRLIMSVSLVDQLVARVLFQEQNKLEINLWKAIPSKPGMGLSTDSQVIEFINSLSHLVQIPVEDLVYNWEKHVVPTDCSGFDWSVSHWLLTDEMEVRNRLTRNNNTLTRKLRDCWLKCLSNSVLAFSDGSLYAQRVPGVQKSGSYNTSSTNSRIRVMCAYYAGASWAIAMGDDALEAVDTDLSVYKNIGLKVEVSGQLEFCSHIFEKPDLAIPVNVGKMLYKLIYGYNPECGSIQVLKNYIDACTSVLNELRHDPELVQLLYSWLLHPVLPQK</sequence>
<keyword evidence="5 16" id="KW-0812">Transmembrane</keyword>
<evidence type="ECO:0000256" key="16">
    <source>
        <dbReference type="SAM" id="Phobius"/>
    </source>
</evidence>
<evidence type="ECO:0000256" key="11">
    <source>
        <dbReference type="ARBA" id="ARBA00022953"/>
    </source>
</evidence>